<dbReference type="GeneID" id="80878480"/>
<dbReference type="GO" id="GO:0005783">
    <property type="term" value="C:endoplasmic reticulum"/>
    <property type="evidence" value="ECO:0007669"/>
    <property type="project" value="TreeGrafter"/>
</dbReference>
<protein>
    <submittedName>
        <fullName evidence="6">1-acylglycerol-3-phosphate acyltransferase</fullName>
    </submittedName>
</protein>
<dbReference type="InterPro" id="IPR032098">
    <property type="entry name" value="Acyltransf_C"/>
</dbReference>
<dbReference type="Pfam" id="PF01553">
    <property type="entry name" value="Acyltransferase"/>
    <property type="match status" value="1"/>
</dbReference>
<keyword evidence="7" id="KW-1185">Reference proteome</keyword>
<dbReference type="EMBL" id="CP115613">
    <property type="protein sequence ID" value="WBW74956.1"/>
    <property type="molecule type" value="Genomic_DNA"/>
</dbReference>
<keyword evidence="4" id="KW-1133">Transmembrane helix</keyword>
<feature type="transmembrane region" description="Helical" evidence="4">
    <location>
        <begin position="12"/>
        <end position="35"/>
    </location>
</feature>
<sequence>MTLKTLFRKYLFIFCLTVGTVSICISEVLGTPFILISKKLYNKYISFTKTFAGILFVFLVQSFSPTPVTLTYDPELRNLFYLDRNSCLETIASERNIVMANHQLYTDWMYIWWLAYTAKQHGFIYIVLKDSLKWVPILGWGMQLYRFVFLSRKWNKDAATMEREFRFINKVPEPASLLMFPEGTNLVQNTYERSKLYADKAGVAMPKNLMLPRVRGLFYSITQLRDSMNYLYDFTFAFSDHYPKKYAAEAFSLQQLFFEGVRLRRMHVHVRRFRISDIPLEEKLFTKWLYQRWYEKDQLIEDFQKTGSFPGPRRLNTTVRLKSRLEILYLFSVLFTCFAVFFLISLFL</sequence>
<evidence type="ECO:0000256" key="3">
    <source>
        <dbReference type="ARBA" id="ARBA00023315"/>
    </source>
</evidence>
<dbReference type="GO" id="GO:0036149">
    <property type="term" value="P:phosphatidylinositol acyl-chain remodeling"/>
    <property type="evidence" value="ECO:0007669"/>
    <property type="project" value="TreeGrafter"/>
</dbReference>
<dbReference type="SMART" id="SM00563">
    <property type="entry name" value="PlsC"/>
    <property type="match status" value="1"/>
</dbReference>
<keyword evidence="4" id="KW-0472">Membrane</keyword>
<dbReference type="Proteomes" id="UP001212411">
    <property type="component" value="Chromosome 3"/>
</dbReference>
<feature type="domain" description="Phospholipid/glycerol acyltransferase" evidence="5">
    <location>
        <begin position="96"/>
        <end position="218"/>
    </location>
</feature>
<gene>
    <name evidence="6" type="ORF">SOMG_05016</name>
</gene>
<evidence type="ECO:0000313" key="7">
    <source>
        <dbReference type="Proteomes" id="UP001212411"/>
    </source>
</evidence>
<evidence type="ECO:0000256" key="4">
    <source>
        <dbReference type="SAM" id="Phobius"/>
    </source>
</evidence>
<evidence type="ECO:0000256" key="1">
    <source>
        <dbReference type="ARBA" id="ARBA00008655"/>
    </source>
</evidence>
<dbReference type="GO" id="GO:0016746">
    <property type="term" value="F:acyltransferase activity"/>
    <property type="evidence" value="ECO:0007669"/>
    <property type="project" value="UniProtKB-KW"/>
</dbReference>
<evidence type="ECO:0000259" key="5">
    <source>
        <dbReference type="SMART" id="SM00563"/>
    </source>
</evidence>
<keyword evidence="4" id="KW-0812">Transmembrane</keyword>
<dbReference type="CDD" id="cd07990">
    <property type="entry name" value="LPLAT_LCLAT1-like"/>
    <property type="match status" value="1"/>
</dbReference>
<dbReference type="Pfam" id="PF16076">
    <property type="entry name" value="Acyltransf_C"/>
    <property type="match status" value="1"/>
</dbReference>
<keyword evidence="2" id="KW-0808">Transferase</keyword>
<proteinExistence type="inferred from homology"/>
<dbReference type="PANTHER" id="PTHR10983">
    <property type="entry name" value="1-ACYLGLYCEROL-3-PHOSPHATE ACYLTRANSFERASE-RELATED"/>
    <property type="match status" value="1"/>
</dbReference>
<dbReference type="SUPFAM" id="SSF69593">
    <property type="entry name" value="Glycerol-3-phosphate (1)-acyltransferase"/>
    <property type="match status" value="1"/>
</dbReference>
<dbReference type="InterPro" id="IPR002123">
    <property type="entry name" value="Plipid/glycerol_acylTrfase"/>
</dbReference>
<keyword evidence="3 6" id="KW-0012">Acyltransferase</keyword>
<name>A0AAF0AWP4_9SCHI</name>
<evidence type="ECO:0000256" key="2">
    <source>
        <dbReference type="ARBA" id="ARBA00022679"/>
    </source>
</evidence>
<reference evidence="6 7" key="1">
    <citation type="journal article" date="2023" name="G3 (Bethesda)">
        <title>A high-quality reference genome for the fission yeast Schizosaccharomyces osmophilus.</title>
        <authorList>
            <person name="Jia G.S."/>
            <person name="Zhang W.C."/>
            <person name="Liang Y."/>
            <person name="Liu X.H."/>
            <person name="Rhind N."/>
            <person name="Pidoux A."/>
            <person name="Brysch-Herzberg M."/>
            <person name="Du L.L."/>
        </authorList>
    </citation>
    <scope>NUCLEOTIDE SEQUENCE [LARGE SCALE GENOMIC DNA]</scope>
    <source>
        <strain evidence="6 7">CBS 15793</strain>
    </source>
</reference>
<dbReference type="AlphaFoldDB" id="A0AAF0AWP4"/>
<dbReference type="KEGG" id="som:SOMG_05016"/>
<comment type="similarity">
    <text evidence="1">Belongs to the 1-acyl-sn-glycerol-3-phosphate acyltransferase family.</text>
</comment>
<dbReference type="RefSeq" id="XP_056039199.1">
    <property type="nucleotide sequence ID" value="XM_056183791.1"/>
</dbReference>
<dbReference type="PANTHER" id="PTHR10983:SF16">
    <property type="entry name" value="LYSOCARDIOLIPIN ACYLTRANSFERASE 1"/>
    <property type="match status" value="1"/>
</dbReference>
<evidence type="ECO:0000313" key="6">
    <source>
        <dbReference type="EMBL" id="WBW74956.1"/>
    </source>
</evidence>
<accession>A0AAF0AWP4</accession>
<feature type="transmembrane region" description="Helical" evidence="4">
    <location>
        <begin position="327"/>
        <end position="347"/>
    </location>
</feature>
<organism evidence="6 7">
    <name type="scientific">Schizosaccharomyces osmophilus</name>
    <dbReference type="NCBI Taxonomy" id="2545709"/>
    <lineage>
        <taxon>Eukaryota</taxon>
        <taxon>Fungi</taxon>
        <taxon>Dikarya</taxon>
        <taxon>Ascomycota</taxon>
        <taxon>Taphrinomycotina</taxon>
        <taxon>Schizosaccharomycetes</taxon>
        <taxon>Schizosaccharomycetales</taxon>
        <taxon>Schizosaccharomycetaceae</taxon>
        <taxon>Schizosaccharomyces</taxon>
    </lineage>
</organism>